<evidence type="ECO:0000313" key="9">
    <source>
        <dbReference type="Proteomes" id="UP000245926"/>
    </source>
</evidence>
<dbReference type="InterPro" id="IPR013762">
    <property type="entry name" value="Integrase-like_cat_sf"/>
</dbReference>
<protein>
    <submittedName>
        <fullName evidence="8">Site-specific integrase</fullName>
    </submittedName>
</protein>
<dbReference type="PANTHER" id="PTHR30349">
    <property type="entry name" value="PHAGE INTEGRASE-RELATED"/>
    <property type="match status" value="1"/>
</dbReference>
<evidence type="ECO:0000259" key="6">
    <source>
        <dbReference type="PROSITE" id="PS51898"/>
    </source>
</evidence>
<dbReference type="OrthoDB" id="9801717at2"/>
<dbReference type="Gene3D" id="1.10.150.130">
    <property type="match status" value="1"/>
</dbReference>
<keyword evidence="4" id="KW-0233">DNA recombination</keyword>
<comment type="similarity">
    <text evidence="1">Belongs to the 'phage' integrase family.</text>
</comment>
<keyword evidence="9" id="KW-1185">Reference proteome</keyword>
<reference evidence="9" key="1">
    <citation type="submission" date="2018-05" db="EMBL/GenBank/DDBJ databases">
        <title>Complete Genome Sequence of Methylobacterium sp. 17SD2-17.</title>
        <authorList>
            <person name="Srinivasan S."/>
        </authorList>
    </citation>
    <scope>NUCLEOTIDE SEQUENCE [LARGE SCALE GENOMIC DNA]</scope>
    <source>
        <strain evidence="9">17SD2-17</strain>
    </source>
</reference>
<dbReference type="KEGG" id="mets:DK389_21770"/>
<dbReference type="PANTHER" id="PTHR30349:SF64">
    <property type="entry name" value="PROPHAGE INTEGRASE INTD-RELATED"/>
    <property type="match status" value="1"/>
</dbReference>
<dbReference type="AlphaFoldDB" id="A0A2U8W945"/>
<dbReference type="RefSeq" id="WP_109892741.1">
    <property type="nucleotide sequence ID" value="NZ_CP029550.1"/>
</dbReference>
<keyword evidence="3 5" id="KW-0238">DNA-binding</keyword>
<dbReference type="InterPro" id="IPR010998">
    <property type="entry name" value="Integrase_recombinase_N"/>
</dbReference>
<dbReference type="InterPro" id="IPR011010">
    <property type="entry name" value="DNA_brk_join_enz"/>
</dbReference>
<dbReference type="Pfam" id="PF14659">
    <property type="entry name" value="Phage_int_SAM_3"/>
    <property type="match status" value="1"/>
</dbReference>
<keyword evidence="2" id="KW-0229">DNA integration</keyword>
<evidence type="ECO:0000313" key="8">
    <source>
        <dbReference type="EMBL" id="AWN42654.1"/>
    </source>
</evidence>
<dbReference type="Proteomes" id="UP000245926">
    <property type="component" value="Chromosome"/>
</dbReference>
<dbReference type="Pfam" id="PF00589">
    <property type="entry name" value="Phage_integrase"/>
    <property type="match status" value="1"/>
</dbReference>
<accession>A0A2U8W945</accession>
<dbReference type="EMBL" id="CP029550">
    <property type="protein sequence ID" value="AWN42654.1"/>
    <property type="molecule type" value="Genomic_DNA"/>
</dbReference>
<dbReference type="InterPro" id="IPR004107">
    <property type="entry name" value="Integrase_SAM-like_N"/>
</dbReference>
<gene>
    <name evidence="8" type="ORF">DK389_21770</name>
</gene>
<proteinExistence type="inferred from homology"/>
<dbReference type="Gene3D" id="1.10.443.10">
    <property type="entry name" value="Intergrase catalytic core"/>
    <property type="match status" value="1"/>
</dbReference>
<evidence type="ECO:0000256" key="2">
    <source>
        <dbReference type="ARBA" id="ARBA00022908"/>
    </source>
</evidence>
<sequence>MATVYRRGTRWWIRFQANGKEVRRSAGASSKAVAQQYLAQLLEEHRRLDRGGRPRRSYREAFERFASEYLPTLKPSTQARYRESFKHISPRFGTLYLDEISKGRLSDFVAARKHEGVTGATIRRDLATLSCLFSCAVAWDLVEVNPVRQFSKKHIREAPPRTSYPSDEEIERLIMHATPMIGRLIRFLAETGMRQEEVCSLEWKQVSIERREVRLWKTKTSSPRTVPLSDGALGTLVGTPRHADQRYVFWHGADGQRYTHFASRFASIAKRARVPWRCHDLRHRFASVFLQETGDLAALQAILGHRHIAMTLKYAHLNTAHLHRAIRRVGTKPGTVPLVLSQQEGADTPVSP</sequence>
<feature type="domain" description="Core-binding (CB)" evidence="7">
    <location>
        <begin position="60"/>
        <end position="137"/>
    </location>
</feature>
<evidence type="ECO:0000256" key="3">
    <source>
        <dbReference type="ARBA" id="ARBA00023125"/>
    </source>
</evidence>
<evidence type="ECO:0000256" key="1">
    <source>
        <dbReference type="ARBA" id="ARBA00008857"/>
    </source>
</evidence>
<evidence type="ECO:0000256" key="4">
    <source>
        <dbReference type="ARBA" id="ARBA00023172"/>
    </source>
</evidence>
<evidence type="ECO:0000256" key="5">
    <source>
        <dbReference type="PROSITE-ProRule" id="PRU01248"/>
    </source>
</evidence>
<dbReference type="GO" id="GO:0006310">
    <property type="term" value="P:DNA recombination"/>
    <property type="evidence" value="ECO:0007669"/>
    <property type="project" value="UniProtKB-KW"/>
</dbReference>
<name>A0A2U8W945_9HYPH</name>
<organism evidence="8 9">
    <name type="scientific">Methylobacterium durans</name>
    <dbReference type="NCBI Taxonomy" id="2202825"/>
    <lineage>
        <taxon>Bacteria</taxon>
        <taxon>Pseudomonadati</taxon>
        <taxon>Pseudomonadota</taxon>
        <taxon>Alphaproteobacteria</taxon>
        <taxon>Hyphomicrobiales</taxon>
        <taxon>Methylobacteriaceae</taxon>
        <taxon>Methylobacterium</taxon>
    </lineage>
</organism>
<dbReference type="InterPro" id="IPR050090">
    <property type="entry name" value="Tyrosine_recombinase_XerCD"/>
</dbReference>
<dbReference type="PROSITE" id="PS51898">
    <property type="entry name" value="TYR_RECOMBINASE"/>
    <property type="match status" value="1"/>
</dbReference>
<dbReference type="PROSITE" id="PS51900">
    <property type="entry name" value="CB"/>
    <property type="match status" value="1"/>
</dbReference>
<dbReference type="InterPro" id="IPR002104">
    <property type="entry name" value="Integrase_catalytic"/>
</dbReference>
<feature type="domain" description="Tyr recombinase" evidence="6">
    <location>
        <begin position="160"/>
        <end position="327"/>
    </location>
</feature>
<dbReference type="InterPro" id="IPR044068">
    <property type="entry name" value="CB"/>
</dbReference>
<dbReference type="GO" id="GO:0003677">
    <property type="term" value="F:DNA binding"/>
    <property type="evidence" value="ECO:0007669"/>
    <property type="project" value="UniProtKB-UniRule"/>
</dbReference>
<dbReference type="GO" id="GO:0015074">
    <property type="term" value="P:DNA integration"/>
    <property type="evidence" value="ECO:0007669"/>
    <property type="project" value="UniProtKB-KW"/>
</dbReference>
<dbReference type="SUPFAM" id="SSF56349">
    <property type="entry name" value="DNA breaking-rejoining enzymes"/>
    <property type="match status" value="1"/>
</dbReference>
<evidence type="ECO:0000259" key="7">
    <source>
        <dbReference type="PROSITE" id="PS51900"/>
    </source>
</evidence>
<dbReference type="CDD" id="cd00796">
    <property type="entry name" value="INT_Rci_Hp1_C"/>
    <property type="match status" value="1"/>
</dbReference>